<dbReference type="AlphaFoldDB" id="A0AAN7X4H2"/>
<gene>
    <name evidence="1" type="ORF">PBY51_015465</name>
</gene>
<organism evidence="1 2">
    <name type="scientific">Eleginops maclovinus</name>
    <name type="common">Patagonian blennie</name>
    <name type="synonym">Eleginus maclovinus</name>
    <dbReference type="NCBI Taxonomy" id="56733"/>
    <lineage>
        <taxon>Eukaryota</taxon>
        <taxon>Metazoa</taxon>
        <taxon>Chordata</taxon>
        <taxon>Craniata</taxon>
        <taxon>Vertebrata</taxon>
        <taxon>Euteleostomi</taxon>
        <taxon>Actinopterygii</taxon>
        <taxon>Neopterygii</taxon>
        <taxon>Teleostei</taxon>
        <taxon>Neoteleostei</taxon>
        <taxon>Acanthomorphata</taxon>
        <taxon>Eupercaria</taxon>
        <taxon>Perciformes</taxon>
        <taxon>Notothenioidei</taxon>
        <taxon>Eleginopidae</taxon>
        <taxon>Eleginops</taxon>
    </lineage>
</organism>
<name>A0AAN7X4H2_ELEMC</name>
<dbReference type="EMBL" id="JAUZQC010000019">
    <property type="protein sequence ID" value="KAK5854392.1"/>
    <property type="molecule type" value="Genomic_DNA"/>
</dbReference>
<comment type="caution">
    <text evidence="1">The sequence shown here is derived from an EMBL/GenBank/DDBJ whole genome shotgun (WGS) entry which is preliminary data.</text>
</comment>
<reference evidence="1 2" key="1">
    <citation type="journal article" date="2023" name="Genes (Basel)">
        <title>Chromosome-Level Genome Assembly and Circadian Gene Repertoire of the Patagonia Blennie Eleginops maclovinus-The Closest Ancestral Proxy of Antarctic Cryonotothenioids.</title>
        <authorList>
            <person name="Cheng C.C."/>
            <person name="Rivera-Colon A.G."/>
            <person name="Minhas B.F."/>
            <person name="Wilson L."/>
            <person name="Rayamajhi N."/>
            <person name="Vargas-Chacoff L."/>
            <person name="Catchen J.M."/>
        </authorList>
    </citation>
    <scope>NUCLEOTIDE SEQUENCE [LARGE SCALE GENOMIC DNA]</scope>
    <source>
        <strain evidence="1">JMC-PN-2008</strain>
    </source>
</reference>
<reference evidence="1 2" key="2">
    <citation type="journal article" date="2023" name="Mol. Biol. Evol.">
        <title>Genomics of Secondarily Temperate Adaptation in the Only Non-Antarctic Icefish.</title>
        <authorList>
            <person name="Rivera-Colon A.G."/>
            <person name="Rayamajhi N."/>
            <person name="Minhas B.F."/>
            <person name="Madrigal G."/>
            <person name="Bilyk K.T."/>
            <person name="Yoon V."/>
            <person name="Hune M."/>
            <person name="Gregory S."/>
            <person name="Cheng C.H.C."/>
            <person name="Catchen J.M."/>
        </authorList>
    </citation>
    <scope>NUCLEOTIDE SEQUENCE [LARGE SCALE GENOMIC DNA]</scope>
    <source>
        <strain evidence="1">JMC-PN-2008</strain>
    </source>
</reference>
<evidence type="ECO:0000313" key="2">
    <source>
        <dbReference type="Proteomes" id="UP001346869"/>
    </source>
</evidence>
<evidence type="ECO:0000313" key="1">
    <source>
        <dbReference type="EMBL" id="KAK5854392.1"/>
    </source>
</evidence>
<keyword evidence="2" id="KW-1185">Reference proteome</keyword>
<sequence length="81" mass="8598">MPPLSCPSCLFSAGVAQHSGISTASQRTFAYAIICCLNQPMRSEWSSSAANQQELCVASSQLVGVCRPHVLMAADLRLVLS</sequence>
<proteinExistence type="predicted"/>
<accession>A0AAN7X4H2</accession>
<dbReference type="Proteomes" id="UP001346869">
    <property type="component" value="Unassembled WGS sequence"/>
</dbReference>
<protein>
    <submittedName>
        <fullName evidence="1">Uncharacterized protein</fullName>
    </submittedName>
</protein>